<comment type="caution">
    <text evidence="3">The sequence shown here is derived from an EMBL/GenBank/DDBJ whole genome shotgun (WGS) entry which is preliminary data.</text>
</comment>
<dbReference type="GO" id="GO:0008654">
    <property type="term" value="P:phospholipid biosynthetic process"/>
    <property type="evidence" value="ECO:0007669"/>
    <property type="project" value="TreeGrafter"/>
</dbReference>
<dbReference type="AlphaFoldDB" id="A0A8H7R2V8"/>
<keyword evidence="1" id="KW-1133">Transmembrane helix</keyword>
<dbReference type="GO" id="GO:0016287">
    <property type="term" value="F:glycerone-phosphate O-acyltransferase activity"/>
    <property type="evidence" value="ECO:0007669"/>
    <property type="project" value="TreeGrafter"/>
</dbReference>
<evidence type="ECO:0000313" key="4">
    <source>
        <dbReference type="Proteomes" id="UP000650833"/>
    </source>
</evidence>
<sequence length="702" mass="78322">MFTELSYLTYDITVYLLSFLVYVFFREVRPRGSHRIPKEGPVIFVVAPHANQFVDPLLVMKECGRRTSMLIAEKSMHEKGVGTFARMLNAIPVVRPQDLATKGKGTIYISDPEAEQLHISGTGTEFTKQLFPKDTILLVGPHTEGYKAEVTNVISDTELVIKHPFRSAIALENEQCEFKCIPHVEQSSVFKSVHKELNRGGCITIFPEGGSHDRVEMLPLKAGVTLMALGAMAEYPGLDVKIVPVGLNYFHAHRFRSRAVVEFGEPLTISERYVEMFKNGGDEKRLACGTLLGKIYDSLKSVTLNAGSYETLMLIQAARRLYKPANRKLHISQVVDLNRRFLIGYNMFKNEPKVIELEQRVLAYNQLLKYHGIRDHQVQKTKLGGSRTLLLICKRFVVMLLLALLDFPGAILNLPVIVIARVISQKKADAALKGSTVKIAGRDVLATWKLLVGLVLVPSLYSFYSFLVFLVLFKTTNYDFTTLLRISIITWFTIAGLTFASLQFGEIGLDIAKSLKPMVMSVLDPAGAETLRHNREILSVNITNLINEYGPKAFPDFDGKLSKKNTTINADSNHTLFFAITPTVDYISKMKVAPTPVASRSSSSSSFNLTNVKLPTIFHQNKVLDTLHGQHLFNWSYNRANSDDNSGFLGISHYFTKSGATTPTLQSSSSRSSSFSAATNIDEDPIAIPSIRIEDVYHITKD</sequence>
<gene>
    <name evidence="3" type="ORF">INT46_007552</name>
</gene>
<dbReference type="SMART" id="SM00563">
    <property type="entry name" value="PlsC"/>
    <property type="match status" value="1"/>
</dbReference>
<feature type="transmembrane region" description="Helical" evidence="1">
    <location>
        <begin position="6"/>
        <end position="25"/>
    </location>
</feature>
<dbReference type="PANTHER" id="PTHR31605:SF0">
    <property type="entry name" value="GLYCEROL-3-PHOSPHATE O-ACYLTRANSFERASE 1"/>
    <property type="match status" value="1"/>
</dbReference>
<dbReference type="SUPFAM" id="SSF69593">
    <property type="entry name" value="Glycerol-3-phosphate (1)-acyltransferase"/>
    <property type="match status" value="1"/>
</dbReference>
<dbReference type="InterPro" id="IPR002123">
    <property type="entry name" value="Plipid/glycerol_acylTrfase"/>
</dbReference>
<dbReference type="InterPro" id="IPR052744">
    <property type="entry name" value="GPAT/DAPAT"/>
</dbReference>
<name>A0A8H7R2V8_9FUNG</name>
<organism evidence="3 4">
    <name type="scientific">Mucor plumbeus</name>
    <dbReference type="NCBI Taxonomy" id="97098"/>
    <lineage>
        <taxon>Eukaryota</taxon>
        <taxon>Fungi</taxon>
        <taxon>Fungi incertae sedis</taxon>
        <taxon>Mucoromycota</taxon>
        <taxon>Mucoromycotina</taxon>
        <taxon>Mucoromycetes</taxon>
        <taxon>Mucorales</taxon>
        <taxon>Mucorineae</taxon>
        <taxon>Mucoraceae</taxon>
        <taxon>Mucor</taxon>
    </lineage>
</organism>
<evidence type="ECO:0000313" key="3">
    <source>
        <dbReference type="EMBL" id="KAG2202872.1"/>
    </source>
</evidence>
<keyword evidence="1" id="KW-0812">Transmembrane</keyword>
<feature type="domain" description="Phospholipid/glycerol acyltransferase" evidence="2">
    <location>
        <begin position="43"/>
        <end position="250"/>
    </location>
</feature>
<keyword evidence="4" id="KW-1185">Reference proteome</keyword>
<feature type="transmembrane region" description="Helical" evidence="1">
    <location>
        <begin position="484"/>
        <end position="504"/>
    </location>
</feature>
<dbReference type="GO" id="GO:0004366">
    <property type="term" value="F:glycerol-3-phosphate O-acyltransferase activity"/>
    <property type="evidence" value="ECO:0007669"/>
    <property type="project" value="TreeGrafter"/>
</dbReference>
<feature type="transmembrane region" description="Helical" evidence="1">
    <location>
        <begin position="396"/>
        <end position="423"/>
    </location>
</feature>
<dbReference type="PANTHER" id="PTHR31605">
    <property type="entry name" value="GLYCEROL-3-PHOSPHATE O-ACYLTRANSFERASE 1"/>
    <property type="match status" value="1"/>
</dbReference>
<proteinExistence type="predicted"/>
<dbReference type="EMBL" id="JAEPRC010000245">
    <property type="protein sequence ID" value="KAG2202872.1"/>
    <property type="molecule type" value="Genomic_DNA"/>
</dbReference>
<feature type="transmembrane region" description="Helical" evidence="1">
    <location>
        <begin position="450"/>
        <end position="472"/>
    </location>
</feature>
<evidence type="ECO:0000256" key="1">
    <source>
        <dbReference type="SAM" id="Phobius"/>
    </source>
</evidence>
<keyword evidence="1" id="KW-0472">Membrane</keyword>
<dbReference type="OrthoDB" id="2427554at2759"/>
<dbReference type="Proteomes" id="UP000650833">
    <property type="component" value="Unassembled WGS sequence"/>
</dbReference>
<reference evidence="3" key="1">
    <citation type="submission" date="2020-12" db="EMBL/GenBank/DDBJ databases">
        <title>Metabolic potential, ecology and presence of endohyphal bacteria is reflected in genomic diversity of Mucoromycotina.</title>
        <authorList>
            <person name="Muszewska A."/>
            <person name="Okrasinska A."/>
            <person name="Steczkiewicz K."/>
            <person name="Drgas O."/>
            <person name="Orlowska M."/>
            <person name="Perlinska-Lenart U."/>
            <person name="Aleksandrzak-Piekarczyk T."/>
            <person name="Szatraj K."/>
            <person name="Zielenkiewicz U."/>
            <person name="Pilsyk S."/>
            <person name="Malc E."/>
            <person name="Mieczkowski P."/>
            <person name="Kruszewska J.S."/>
            <person name="Biernat P."/>
            <person name="Pawlowska J."/>
        </authorList>
    </citation>
    <scope>NUCLEOTIDE SEQUENCE</scope>
    <source>
        <strain evidence="3">CBS 226.32</strain>
    </source>
</reference>
<accession>A0A8H7R2V8</accession>
<evidence type="ECO:0000259" key="2">
    <source>
        <dbReference type="SMART" id="SM00563"/>
    </source>
</evidence>
<dbReference type="CDD" id="cd07992">
    <property type="entry name" value="LPLAT_AAK14816-like"/>
    <property type="match status" value="1"/>
</dbReference>
<protein>
    <recommendedName>
        <fullName evidence="2">Phospholipid/glycerol acyltransferase domain-containing protein</fullName>
    </recommendedName>
</protein>